<dbReference type="RefSeq" id="WP_344468441.1">
    <property type="nucleotide sequence ID" value="NZ_BAAANT010000040.1"/>
</dbReference>
<protein>
    <submittedName>
        <fullName evidence="1">Uncharacterized protein</fullName>
    </submittedName>
</protein>
<dbReference type="EMBL" id="BAAANT010000040">
    <property type="protein sequence ID" value="GAA2154039.1"/>
    <property type="molecule type" value="Genomic_DNA"/>
</dbReference>
<keyword evidence="2" id="KW-1185">Reference proteome</keyword>
<reference evidence="1 2" key="1">
    <citation type="journal article" date="2019" name="Int. J. Syst. Evol. Microbiol.">
        <title>The Global Catalogue of Microorganisms (GCM) 10K type strain sequencing project: providing services to taxonomists for standard genome sequencing and annotation.</title>
        <authorList>
            <consortium name="The Broad Institute Genomics Platform"/>
            <consortium name="The Broad Institute Genome Sequencing Center for Infectious Disease"/>
            <person name="Wu L."/>
            <person name="Ma J."/>
        </authorList>
    </citation>
    <scope>NUCLEOTIDE SEQUENCE [LARGE SCALE GENOMIC DNA]</scope>
    <source>
        <strain evidence="1 2">JCM 14560</strain>
    </source>
</reference>
<organism evidence="1 2">
    <name type="scientific">Kitasatospora kazusensis</name>
    <dbReference type="NCBI Taxonomy" id="407974"/>
    <lineage>
        <taxon>Bacteria</taxon>
        <taxon>Bacillati</taxon>
        <taxon>Actinomycetota</taxon>
        <taxon>Actinomycetes</taxon>
        <taxon>Kitasatosporales</taxon>
        <taxon>Streptomycetaceae</taxon>
        <taxon>Kitasatospora</taxon>
    </lineage>
</organism>
<dbReference type="Proteomes" id="UP001422759">
    <property type="component" value="Unassembled WGS sequence"/>
</dbReference>
<comment type="caution">
    <text evidence="1">The sequence shown here is derived from an EMBL/GenBank/DDBJ whole genome shotgun (WGS) entry which is preliminary data.</text>
</comment>
<accession>A0ABN3A4W7</accession>
<name>A0ABN3A4W7_9ACTN</name>
<proteinExistence type="predicted"/>
<evidence type="ECO:0000313" key="1">
    <source>
        <dbReference type="EMBL" id="GAA2154039.1"/>
    </source>
</evidence>
<sequence length="63" mass="6878">MADPTTPARRCHCVIAHPTTDAERAEIVDAITEARRINDSRGLLINLARLTGARTCPANARRP</sequence>
<evidence type="ECO:0000313" key="2">
    <source>
        <dbReference type="Proteomes" id="UP001422759"/>
    </source>
</evidence>
<gene>
    <name evidence="1" type="ORF">GCM10009760_52530</name>
</gene>